<dbReference type="GO" id="GO:0046872">
    <property type="term" value="F:metal ion binding"/>
    <property type="evidence" value="ECO:0007669"/>
    <property type="project" value="UniProtKB-KW"/>
</dbReference>
<comment type="function">
    <text evidence="7">Exhibits a very high intrinsic GTPase hydrolysis rate. Involved in the addition of a carboxymethylaminomethyl (cmnm) group at the wobble position (U34) of certain tRNAs, forming tRNA-cmnm(5)s(2)U34.</text>
</comment>
<name>A0A840I1T7_9PROT</name>
<keyword evidence="12" id="KW-1185">Reference proteome</keyword>
<keyword evidence="7" id="KW-0479">Metal-binding</keyword>
<dbReference type="SUPFAM" id="SSF52540">
    <property type="entry name" value="P-loop containing nucleoside triphosphate hydrolases"/>
    <property type="match status" value="1"/>
</dbReference>
<dbReference type="InterPro" id="IPR031168">
    <property type="entry name" value="G_TrmE"/>
</dbReference>
<evidence type="ECO:0000256" key="6">
    <source>
        <dbReference type="ARBA" id="ARBA00023134"/>
    </source>
</evidence>
<feature type="binding site" evidence="7">
    <location>
        <position position="23"/>
    </location>
    <ligand>
        <name>(6S)-5-formyl-5,6,7,8-tetrahydrofolate</name>
        <dbReference type="ChEBI" id="CHEBI:57457"/>
    </ligand>
</feature>
<reference evidence="11 12" key="1">
    <citation type="submission" date="2020-08" db="EMBL/GenBank/DDBJ databases">
        <title>Genomic Encyclopedia of Type Strains, Phase IV (KMG-IV): sequencing the most valuable type-strain genomes for metagenomic binning, comparative biology and taxonomic classification.</title>
        <authorList>
            <person name="Goeker M."/>
        </authorList>
    </citation>
    <scope>NUCLEOTIDE SEQUENCE [LARGE SCALE GENOMIC DNA]</scope>
    <source>
        <strain evidence="11 12">DSM 102850</strain>
    </source>
</reference>
<feature type="binding site" evidence="7">
    <location>
        <position position="433"/>
    </location>
    <ligand>
        <name>(6S)-5-formyl-5,6,7,8-tetrahydrofolate</name>
        <dbReference type="ChEBI" id="CHEBI:57457"/>
    </ligand>
</feature>
<dbReference type="HAMAP" id="MF_00379">
    <property type="entry name" value="GTPase_MnmE"/>
    <property type="match status" value="1"/>
</dbReference>
<dbReference type="Gene3D" id="1.20.120.430">
    <property type="entry name" value="tRNA modification GTPase MnmE domain 2"/>
    <property type="match status" value="1"/>
</dbReference>
<keyword evidence="7" id="KW-0460">Magnesium</keyword>
<feature type="binding site" evidence="7">
    <location>
        <position position="119"/>
    </location>
    <ligand>
        <name>(6S)-5-formyl-5,6,7,8-tetrahydrofolate</name>
        <dbReference type="ChEBI" id="CHEBI:57457"/>
    </ligand>
</feature>
<evidence type="ECO:0000256" key="7">
    <source>
        <dbReference type="HAMAP-Rule" id="MF_00379"/>
    </source>
</evidence>
<comment type="caution">
    <text evidence="11">The sequence shown here is derived from an EMBL/GenBank/DDBJ whole genome shotgun (WGS) entry which is preliminary data.</text>
</comment>
<dbReference type="GO" id="GO:0002098">
    <property type="term" value="P:tRNA wobble uridine modification"/>
    <property type="evidence" value="ECO:0007669"/>
    <property type="project" value="TreeGrafter"/>
</dbReference>
<proteinExistence type="inferred from homology"/>
<dbReference type="EMBL" id="JACHOB010000001">
    <property type="protein sequence ID" value="MBB4658030.1"/>
    <property type="molecule type" value="Genomic_DNA"/>
</dbReference>
<dbReference type="GO" id="GO:0005525">
    <property type="term" value="F:GTP binding"/>
    <property type="evidence" value="ECO:0007669"/>
    <property type="project" value="UniProtKB-UniRule"/>
</dbReference>
<dbReference type="GO" id="GO:0003924">
    <property type="term" value="F:GTPase activity"/>
    <property type="evidence" value="ECO:0007669"/>
    <property type="project" value="UniProtKB-UniRule"/>
</dbReference>
<dbReference type="Gene3D" id="3.30.1360.120">
    <property type="entry name" value="Probable tRNA modification gtpase trme, domain 1"/>
    <property type="match status" value="1"/>
</dbReference>
<dbReference type="InterPro" id="IPR025867">
    <property type="entry name" value="MnmE_helical"/>
</dbReference>
<comment type="subcellular location">
    <subcellularLocation>
        <location evidence="7">Cytoplasm</location>
    </subcellularLocation>
</comment>
<dbReference type="GO" id="GO:0030488">
    <property type="term" value="P:tRNA methylation"/>
    <property type="evidence" value="ECO:0007669"/>
    <property type="project" value="TreeGrafter"/>
</dbReference>
<evidence type="ECO:0000259" key="8">
    <source>
        <dbReference type="Pfam" id="PF01926"/>
    </source>
</evidence>
<dbReference type="Pfam" id="PF10396">
    <property type="entry name" value="TrmE_N"/>
    <property type="match status" value="1"/>
</dbReference>
<dbReference type="InterPro" id="IPR027368">
    <property type="entry name" value="MnmE_dom2"/>
</dbReference>
<feature type="domain" description="MnmE helical" evidence="10">
    <location>
        <begin position="122"/>
        <end position="430"/>
    </location>
</feature>
<keyword evidence="2 7" id="KW-0819">tRNA processing</keyword>
<dbReference type="GO" id="GO:0005737">
    <property type="term" value="C:cytoplasm"/>
    <property type="evidence" value="ECO:0007669"/>
    <property type="project" value="UniProtKB-SubCell"/>
</dbReference>
<comment type="similarity">
    <text evidence="1 7">Belongs to the TRAFAC class TrmE-Era-EngA-EngB-Septin-like GTPase superfamily. TrmE GTPase family.</text>
</comment>
<keyword evidence="5 7" id="KW-0630">Potassium</keyword>
<dbReference type="EC" id="3.6.-.-" evidence="7"/>
<feature type="domain" description="GTP-binding protein TrmE N-terminal" evidence="9">
    <location>
        <begin position="6"/>
        <end position="119"/>
    </location>
</feature>
<evidence type="ECO:0000313" key="11">
    <source>
        <dbReference type="EMBL" id="MBB4658030.1"/>
    </source>
</evidence>
<dbReference type="CDD" id="cd04164">
    <property type="entry name" value="trmE"/>
    <property type="match status" value="1"/>
</dbReference>
<feature type="binding site" evidence="7">
    <location>
        <begin position="226"/>
        <end position="231"/>
    </location>
    <ligand>
        <name>GTP</name>
        <dbReference type="ChEBI" id="CHEBI:37565"/>
    </ligand>
</feature>
<dbReference type="SUPFAM" id="SSF116878">
    <property type="entry name" value="TrmE connector domain"/>
    <property type="match status" value="1"/>
</dbReference>
<evidence type="ECO:0000259" key="9">
    <source>
        <dbReference type="Pfam" id="PF10396"/>
    </source>
</evidence>
<accession>A0A840I1T7</accession>
<dbReference type="FunFam" id="3.30.1360.120:FF:000007">
    <property type="entry name" value="tRNA modification GTPase GTPBP3, mitochondrial"/>
    <property type="match status" value="1"/>
</dbReference>
<dbReference type="InterPro" id="IPR004520">
    <property type="entry name" value="GTPase_MnmE"/>
</dbReference>
<protein>
    <recommendedName>
        <fullName evidence="7">tRNA modification GTPase MnmE</fullName>
        <ecNumber evidence="7">3.6.-.-</ecNumber>
    </recommendedName>
</protein>
<dbReference type="InterPro" id="IPR027266">
    <property type="entry name" value="TrmE/GcvT-like"/>
</dbReference>
<dbReference type="Proteomes" id="UP000563524">
    <property type="component" value="Unassembled WGS sequence"/>
</dbReference>
<evidence type="ECO:0000256" key="3">
    <source>
        <dbReference type="ARBA" id="ARBA00022741"/>
    </source>
</evidence>
<feature type="binding site" evidence="7">
    <location>
        <begin position="245"/>
        <end position="251"/>
    </location>
    <ligand>
        <name>GTP</name>
        <dbReference type="ChEBI" id="CHEBI:37565"/>
    </ligand>
</feature>
<keyword evidence="4 7" id="KW-0378">Hydrolase</keyword>
<dbReference type="RefSeq" id="WP_183815563.1">
    <property type="nucleotide sequence ID" value="NZ_JACHOB010000001.1"/>
</dbReference>
<dbReference type="InterPro" id="IPR018948">
    <property type="entry name" value="GTP-bd_TrmE_N"/>
</dbReference>
<feature type="binding site" evidence="7">
    <location>
        <position position="230"/>
    </location>
    <ligand>
        <name>Mg(2+)</name>
        <dbReference type="ChEBI" id="CHEBI:18420"/>
    </ligand>
</feature>
<organism evidence="11 12">
    <name type="scientific">Parvularcula dongshanensis</name>
    <dbReference type="NCBI Taxonomy" id="1173995"/>
    <lineage>
        <taxon>Bacteria</taxon>
        <taxon>Pseudomonadati</taxon>
        <taxon>Pseudomonadota</taxon>
        <taxon>Alphaproteobacteria</taxon>
        <taxon>Parvularculales</taxon>
        <taxon>Parvularculaceae</taxon>
        <taxon>Parvularcula</taxon>
    </lineage>
</organism>
<comment type="cofactor">
    <cofactor evidence="7">
        <name>K(+)</name>
        <dbReference type="ChEBI" id="CHEBI:29103"/>
    </cofactor>
    <text evidence="7">Binds 1 potassium ion per subunit.</text>
</comment>
<dbReference type="Pfam" id="PF01926">
    <property type="entry name" value="MMR_HSR1"/>
    <property type="match status" value="1"/>
</dbReference>
<evidence type="ECO:0000313" key="12">
    <source>
        <dbReference type="Proteomes" id="UP000563524"/>
    </source>
</evidence>
<dbReference type="NCBIfam" id="TIGR00231">
    <property type="entry name" value="small_GTP"/>
    <property type="match status" value="1"/>
</dbReference>
<gene>
    <name evidence="7" type="primary">mnmE</name>
    <name evidence="7" type="synonym">trmE</name>
    <name evidence="11" type="ORF">GGQ59_000530</name>
</gene>
<dbReference type="InterPro" id="IPR027417">
    <property type="entry name" value="P-loop_NTPase"/>
</dbReference>
<dbReference type="PANTHER" id="PTHR42714:SF2">
    <property type="entry name" value="TRNA MODIFICATION GTPASE GTPBP3, MITOCHONDRIAL"/>
    <property type="match status" value="1"/>
</dbReference>
<feature type="binding site" evidence="7">
    <location>
        <begin position="270"/>
        <end position="273"/>
    </location>
    <ligand>
        <name>GTP</name>
        <dbReference type="ChEBI" id="CHEBI:37565"/>
    </ligand>
</feature>
<keyword evidence="6 7" id="KW-0342">GTP-binding</keyword>
<dbReference type="InterPro" id="IPR006073">
    <property type="entry name" value="GTP-bd"/>
</dbReference>
<evidence type="ECO:0000256" key="2">
    <source>
        <dbReference type="ARBA" id="ARBA00022694"/>
    </source>
</evidence>
<sequence length="433" mass="46175">MSHRTTIFARSSGGGRAGVALFRISGPSAGEVLDRFCGGRGEPRQARLVSVRLDDGSLLDQGLAIWFPSPASFTGEDVVELHLHGSPAVERRLFEALTEAGLVAAAAGEFTLRAFEAGKLDLAQAEGLADLLEAETEAQRRQALGQLGGRLSKQANDWRAELIKALAFLEAAIDFPDEEDIPQEIAERAMPTLENVLDAMQRAVAASSAGRAIREGTTVAITGPPNVGKSSILNRLAGEDRAIVSERAGTTRDVVAVRLSIADRLVTLLDTAGIHETEDEIEQIGIARAKTAANQADLRIVVADATNPSLARITQAPMTLFVANKIDGRKERLPEGWVGVSATTGAGWAQFEHCLEALLQGEGGASVLTRDRHVELVRGAVAVLERCVAHAHVEPEILANEVSRTLRRLDELVGLVTPDEVLGEIFSSFCIGK</sequence>
<keyword evidence="7" id="KW-0963">Cytoplasm</keyword>
<feature type="binding site" evidence="7">
    <location>
        <position position="251"/>
    </location>
    <ligand>
        <name>Mg(2+)</name>
        <dbReference type="ChEBI" id="CHEBI:18420"/>
    </ligand>
</feature>
<keyword evidence="3 7" id="KW-0547">Nucleotide-binding</keyword>
<dbReference type="CDD" id="cd14858">
    <property type="entry name" value="TrmE_N"/>
    <property type="match status" value="1"/>
</dbReference>
<dbReference type="PANTHER" id="PTHR42714">
    <property type="entry name" value="TRNA MODIFICATION GTPASE GTPBP3"/>
    <property type="match status" value="1"/>
</dbReference>
<evidence type="ECO:0000256" key="1">
    <source>
        <dbReference type="ARBA" id="ARBA00011043"/>
    </source>
</evidence>
<evidence type="ECO:0000256" key="5">
    <source>
        <dbReference type="ARBA" id="ARBA00022958"/>
    </source>
</evidence>
<dbReference type="AlphaFoldDB" id="A0A840I1T7"/>
<feature type="binding site" evidence="7">
    <location>
        <position position="80"/>
    </location>
    <ligand>
        <name>(6S)-5-formyl-5,6,7,8-tetrahydrofolate</name>
        <dbReference type="ChEBI" id="CHEBI:57457"/>
    </ligand>
</feature>
<comment type="subunit">
    <text evidence="7">Homodimer. Heterotetramer of two MnmE and two MnmG subunits.</text>
</comment>
<feature type="domain" description="G" evidence="8">
    <location>
        <begin position="218"/>
        <end position="307"/>
    </location>
</feature>
<dbReference type="Pfam" id="PF12631">
    <property type="entry name" value="MnmE_helical"/>
    <property type="match status" value="1"/>
</dbReference>
<dbReference type="InterPro" id="IPR005225">
    <property type="entry name" value="Small_GTP-bd"/>
</dbReference>
<evidence type="ECO:0000256" key="4">
    <source>
        <dbReference type="ARBA" id="ARBA00022801"/>
    </source>
</evidence>
<dbReference type="NCBIfam" id="NF003661">
    <property type="entry name" value="PRK05291.1-3"/>
    <property type="match status" value="1"/>
</dbReference>
<evidence type="ECO:0000259" key="10">
    <source>
        <dbReference type="Pfam" id="PF12631"/>
    </source>
</evidence>
<dbReference type="Gene3D" id="3.40.50.300">
    <property type="entry name" value="P-loop containing nucleotide triphosphate hydrolases"/>
    <property type="match status" value="1"/>
</dbReference>
<comment type="caution">
    <text evidence="7">Lacks conserved residue(s) required for the propagation of feature annotation.</text>
</comment>